<evidence type="ECO:0000256" key="1">
    <source>
        <dbReference type="ARBA" id="ARBA00022679"/>
    </source>
</evidence>
<keyword evidence="1" id="KW-0808">Transferase</keyword>
<dbReference type="AlphaFoldDB" id="A0A934UT20"/>
<organism evidence="2 3">
    <name type="scientific">Ramlibacter algicola</name>
    <dbReference type="NCBI Taxonomy" id="2795217"/>
    <lineage>
        <taxon>Bacteria</taxon>
        <taxon>Pseudomonadati</taxon>
        <taxon>Pseudomonadota</taxon>
        <taxon>Betaproteobacteria</taxon>
        <taxon>Burkholderiales</taxon>
        <taxon>Comamonadaceae</taxon>
        <taxon>Ramlibacter</taxon>
    </lineage>
</organism>
<comment type="caution">
    <text evidence="2">The sequence shown here is derived from an EMBL/GenBank/DDBJ whole genome shotgun (WGS) entry which is preliminary data.</text>
</comment>
<accession>A0A934UT20</accession>
<dbReference type="GO" id="GO:0019878">
    <property type="term" value="P:lysine biosynthetic process via aminoadipic acid"/>
    <property type="evidence" value="ECO:0007669"/>
    <property type="project" value="TreeGrafter"/>
</dbReference>
<dbReference type="Proteomes" id="UP000617041">
    <property type="component" value="Unassembled WGS sequence"/>
</dbReference>
<dbReference type="PANTHER" id="PTHR12215:SF10">
    <property type="entry name" value="L-AMINOADIPATE-SEMIALDEHYDE DEHYDROGENASE-PHOSPHOPANTETHEINYL TRANSFERASE"/>
    <property type="match status" value="1"/>
</dbReference>
<dbReference type="GO" id="GO:0008897">
    <property type="term" value="F:holo-[acyl-carrier-protein] synthase activity"/>
    <property type="evidence" value="ECO:0007669"/>
    <property type="project" value="InterPro"/>
</dbReference>
<proteinExistence type="predicted"/>
<dbReference type="GO" id="GO:0005829">
    <property type="term" value="C:cytosol"/>
    <property type="evidence" value="ECO:0007669"/>
    <property type="project" value="TreeGrafter"/>
</dbReference>
<name>A0A934UT20_9BURK</name>
<dbReference type="EMBL" id="JAEDAO010000001">
    <property type="protein sequence ID" value="MBK0394481.1"/>
    <property type="molecule type" value="Genomic_DNA"/>
</dbReference>
<keyword evidence="3" id="KW-1185">Reference proteome</keyword>
<dbReference type="SUPFAM" id="SSF56214">
    <property type="entry name" value="4'-phosphopantetheinyl transferase"/>
    <property type="match status" value="2"/>
</dbReference>
<gene>
    <name evidence="2" type="ORF">I8E28_17895</name>
</gene>
<dbReference type="Gene3D" id="3.90.470.20">
    <property type="entry name" value="4'-phosphopantetheinyl transferase domain"/>
    <property type="match status" value="1"/>
</dbReference>
<dbReference type="GO" id="GO:0000287">
    <property type="term" value="F:magnesium ion binding"/>
    <property type="evidence" value="ECO:0007669"/>
    <property type="project" value="InterPro"/>
</dbReference>
<evidence type="ECO:0008006" key="4">
    <source>
        <dbReference type="Google" id="ProtNLM"/>
    </source>
</evidence>
<dbReference type="PANTHER" id="PTHR12215">
    <property type="entry name" value="PHOSPHOPANTETHEINE TRANSFERASE"/>
    <property type="match status" value="1"/>
</dbReference>
<sequence>MQPGSPMQVGAIEVWTARPDGVGASACETLRALLDAGERERADAFRFDVDRNAFILAHALRRMALGTALGADPSELRFGTAAHGRPVLLDAPEAPAFSLTRSRGLVACAVGRVTRLGVDVETVNASVQASVLDPFVVALPDAEPVDLFLQWTALEAYWKAQGTGLSASNPRIGLRPFAGDDCFEVIDGNTLLPVGTVVLRLPAPEGHALALASDELGDVRLVQLDGLATRRFAEEHRGIAICKQRHCAEAQASSIVDP</sequence>
<dbReference type="RefSeq" id="WP_200789570.1">
    <property type="nucleotide sequence ID" value="NZ_JAEDAO010000001.1"/>
</dbReference>
<dbReference type="InterPro" id="IPR037143">
    <property type="entry name" value="4-PPantetheinyl_Trfase_dom_sf"/>
</dbReference>
<dbReference type="InterPro" id="IPR050559">
    <property type="entry name" value="P-Pant_transferase_sf"/>
</dbReference>
<evidence type="ECO:0000313" key="3">
    <source>
        <dbReference type="Proteomes" id="UP000617041"/>
    </source>
</evidence>
<reference evidence="2" key="1">
    <citation type="submission" date="2020-12" db="EMBL/GenBank/DDBJ databases">
        <title>Ramlibacter sp. nov., isolated from a freshwater alga, Cryptomonas.</title>
        <authorList>
            <person name="Kim H.M."/>
            <person name="Jeon C.O."/>
        </authorList>
    </citation>
    <scope>NUCLEOTIDE SEQUENCE</scope>
    <source>
        <strain evidence="2">CrO1</strain>
    </source>
</reference>
<protein>
    <recommendedName>
        <fullName evidence="4">4'-phosphopantetheinyl transferase superfamily protein</fullName>
    </recommendedName>
</protein>
<evidence type="ECO:0000313" key="2">
    <source>
        <dbReference type="EMBL" id="MBK0394481.1"/>
    </source>
</evidence>